<dbReference type="CDD" id="cd06222">
    <property type="entry name" value="RNase_H_like"/>
    <property type="match status" value="1"/>
</dbReference>
<dbReference type="InterPro" id="IPR002156">
    <property type="entry name" value="RNaseH_domain"/>
</dbReference>
<evidence type="ECO:0000313" key="3">
    <source>
        <dbReference type="EMBL" id="KAF8379973.1"/>
    </source>
</evidence>
<dbReference type="GO" id="GO:0003676">
    <property type="term" value="F:nucleic acid binding"/>
    <property type="evidence" value="ECO:0007669"/>
    <property type="project" value="InterPro"/>
</dbReference>
<dbReference type="SUPFAM" id="SSF47473">
    <property type="entry name" value="EF-hand"/>
    <property type="match status" value="1"/>
</dbReference>
<dbReference type="GO" id="GO:0005509">
    <property type="term" value="F:calcium ion binding"/>
    <property type="evidence" value="ECO:0007669"/>
    <property type="project" value="InterPro"/>
</dbReference>
<evidence type="ECO:0000256" key="1">
    <source>
        <dbReference type="ARBA" id="ARBA00022837"/>
    </source>
</evidence>
<dbReference type="InterPro" id="IPR002048">
    <property type="entry name" value="EF_hand_dom"/>
</dbReference>
<dbReference type="EMBL" id="JABCRI010000021">
    <property type="protein sequence ID" value="KAF8379973.1"/>
    <property type="molecule type" value="Genomic_DNA"/>
</dbReference>
<proteinExistence type="predicted"/>
<name>A0A834YD22_TETSI</name>
<keyword evidence="1" id="KW-0106">Calcium</keyword>
<comment type="caution">
    <text evidence="3">The sequence shown here is derived from an EMBL/GenBank/DDBJ whole genome shotgun (WGS) entry which is preliminary data.</text>
</comment>
<protein>
    <recommendedName>
        <fullName evidence="2">EF-hand domain-containing protein</fullName>
    </recommendedName>
</protein>
<dbReference type="InterPro" id="IPR012337">
    <property type="entry name" value="RNaseH-like_sf"/>
</dbReference>
<dbReference type="Pfam" id="PF13833">
    <property type="entry name" value="EF-hand_8"/>
    <property type="match status" value="1"/>
</dbReference>
<dbReference type="InterPro" id="IPR011992">
    <property type="entry name" value="EF-hand-dom_pair"/>
</dbReference>
<reference evidence="3 4" key="1">
    <citation type="submission" date="2020-04" db="EMBL/GenBank/DDBJ databases">
        <title>Plant Genome Project.</title>
        <authorList>
            <person name="Zhang R.-G."/>
        </authorList>
    </citation>
    <scope>NUCLEOTIDE SEQUENCE [LARGE SCALE GENOMIC DNA]</scope>
    <source>
        <strain evidence="3">YNK0</strain>
        <tissue evidence="3">Leaf</tissue>
    </source>
</reference>
<dbReference type="GO" id="GO:0004523">
    <property type="term" value="F:RNA-DNA hybrid ribonuclease activity"/>
    <property type="evidence" value="ECO:0007669"/>
    <property type="project" value="InterPro"/>
</dbReference>
<keyword evidence="4" id="KW-1185">Reference proteome</keyword>
<dbReference type="PANTHER" id="PTHR47319:SF4">
    <property type="entry name" value="CALCIUM-BINDING PROTEIN KIC"/>
    <property type="match status" value="1"/>
</dbReference>
<dbReference type="InterPro" id="IPR018247">
    <property type="entry name" value="EF_Hand_1_Ca_BS"/>
</dbReference>
<evidence type="ECO:0000259" key="2">
    <source>
        <dbReference type="PROSITE" id="PS50222"/>
    </source>
</evidence>
<dbReference type="PANTHER" id="PTHR47319">
    <property type="entry name" value="CALCIUM-BINDING PROTEIN KIC"/>
    <property type="match status" value="1"/>
</dbReference>
<dbReference type="InterPro" id="IPR044730">
    <property type="entry name" value="RNase_H-like_dom_plant"/>
</dbReference>
<dbReference type="InterPro" id="IPR044205">
    <property type="entry name" value="KIC/PBP1/KRP1"/>
</dbReference>
<dbReference type="SUPFAM" id="SSF53098">
    <property type="entry name" value="Ribonuclease H-like"/>
    <property type="match status" value="1"/>
</dbReference>
<accession>A0A834YD22</accession>
<dbReference type="Proteomes" id="UP000655225">
    <property type="component" value="Unassembled WGS sequence"/>
</dbReference>
<dbReference type="PROSITE" id="PS00018">
    <property type="entry name" value="EF_HAND_1"/>
    <property type="match status" value="1"/>
</dbReference>
<organism evidence="3 4">
    <name type="scientific">Tetracentron sinense</name>
    <name type="common">Spur-leaf</name>
    <dbReference type="NCBI Taxonomy" id="13715"/>
    <lineage>
        <taxon>Eukaryota</taxon>
        <taxon>Viridiplantae</taxon>
        <taxon>Streptophyta</taxon>
        <taxon>Embryophyta</taxon>
        <taxon>Tracheophyta</taxon>
        <taxon>Spermatophyta</taxon>
        <taxon>Magnoliopsida</taxon>
        <taxon>Trochodendrales</taxon>
        <taxon>Trochodendraceae</taxon>
        <taxon>Tetracentron</taxon>
    </lineage>
</organism>
<gene>
    <name evidence="3" type="ORF">HHK36_027439</name>
</gene>
<dbReference type="AlphaFoldDB" id="A0A834YD22"/>
<dbReference type="InterPro" id="IPR036397">
    <property type="entry name" value="RNaseH_sf"/>
</dbReference>
<sequence length="555" mass="61387">MVSAITAALVEFEDGLLEEGLQATKFCLIGIFETTRSLPRKIVKESTIKFWKVKHKVTPSNLSDGHILFNFEDETNLRRVLQNQPWCFHGCLLKLQRWNPSLLISKLQFQLVPFWNQLHDLTPDLYTVRIAKEIASKISTVKDVDSSPVMSKFRPSAQIVAVKYEHLPQFCYFCGKTGHDDKHRDEKISLASSNNEGSSIVSDRFERWVSADWDTKTPSWILVKIPHQANYPNVPGGFPPQNAKGLIMQIPGVLLEPLVQRSEGVPMEDVSVDPLPVGSTTSMAVNDELWEGDNTDMGRSIANESATHGTSRTASLLNSFTDIGFIGRNHTGAILARGSQGFSCGTVALAEAQAIRSALEYARHIGWRHIVVESDALAKVECLLKRLSPPHWDLTAIIDDIHLLASSIPCVQFVHVARVGNTLAHKLASFGHFLGEIPTTIPATEYEDLLPVMAEKLEVEVFVSELCGGFRLLADPATGLITSESLRRNSALLGMEGMSKEDSEAMVREGDQDGDGALNESEFCILMVRLSPGMMQDAEAWLQKALDRELKDTAA</sequence>
<dbReference type="PROSITE" id="PS50222">
    <property type="entry name" value="EF_HAND_2"/>
    <property type="match status" value="1"/>
</dbReference>
<feature type="domain" description="EF-hand" evidence="2">
    <location>
        <begin position="498"/>
        <end position="533"/>
    </location>
</feature>
<dbReference type="Pfam" id="PF13456">
    <property type="entry name" value="RVT_3"/>
    <property type="match status" value="1"/>
</dbReference>
<dbReference type="InterPro" id="IPR025558">
    <property type="entry name" value="DUF4283"/>
</dbReference>
<dbReference type="Gene3D" id="1.10.238.10">
    <property type="entry name" value="EF-hand"/>
    <property type="match status" value="1"/>
</dbReference>
<dbReference type="Pfam" id="PF14111">
    <property type="entry name" value="DUF4283"/>
    <property type="match status" value="1"/>
</dbReference>
<evidence type="ECO:0000313" key="4">
    <source>
        <dbReference type="Proteomes" id="UP000655225"/>
    </source>
</evidence>
<dbReference type="Gene3D" id="3.30.420.10">
    <property type="entry name" value="Ribonuclease H-like superfamily/Ribonuclease H"/>
    <property type="match status" value="1"/>
</dbReference>
<dbReference type="OrthoDB" id="1695837at2759"/>